<feature type="transmembrane region" description="Helical" evidence="11">
    <location>
        <begin position="421"/>
        <end position="444"/>
    </location>
</feature>
<dbReference type="PANTHER" id="PTHR23500:SF357">
    <property type="entry name" value="IP12678P"/>
    <property type="match status" value="1"/>
</dbReference>
<organism evidence="13 14">
    <name type="scientific">Coccomyxa subellipsoidea (strain C-169)</name>
    <name type="common">Green microalga</name>
    <dbReference type="NCBI Taxonomy" id="574566"/>
    <lineage>
        <taxon>Eukaryota</taxon>
        <taxon>Viridiplantae</taxon>
        <taxon>Chlorophyta</taxon>
        <taxon>core chlorophytes</taxon>
        <taxon>Trebouxiophyceae</taxon>
        <taxon>Trebouxiophyceae incertae sedis</taxon>
        <taxon>Coccomyxaceae</taxon>
        <taxon>Coccomyxa</taxon>
        <taxon>Coccomyxa subellipsoidea</taxon>
    </lineage>
</organism>
<dbReference type="PROSITE" id="PS50850">
    <property type="entry name" value="MFS"/>
    <property type="match status" value="1"/>
</dbReference>
<evidence type="ECO:0000256" key="2">
    <source>
        <dbReference type="ARBA" id="ARBA00010992"/>
    </source>
</evidence>
<dbReference type="CDD" id="cd17361">
    <property type="entry name" value="MFS_STP"/>
    <property type="match status" value="1"/>
</dbReference>
<dbReference type="GO" id="GO:0015145">
    <property type="term" value="F:monosaccharide transmembrane transporter activity"/>
    <property type="evidence" value="ECO:0007669"/>
    <property type="project" value="InterPro"/>
</dbReference>
<dbReference type="eggNOG" id="KOG0254">
    <property type="taxonomic scope" value="Eukaryota"/>
</dbReference>
<evidence type="ECO:0000256" key="11">
    <source>
        <dbReference type="SAM" id="Phobius"/>
    </source>
</evidence>
<evidence type="ECO:0000313" key="13">
    <source>
        <dbReference type="EMBL" id="EIE22313.1"/>
    </source>
</evidence>
<evidence type="ECO:0000256" key="9">
    <source>
        <dbReference type="RuleBase" id="RU003346"/>
    </source>
</evidence>
<evidence type="ECO:0000256" key="1">
    <source>
        <dbReference type="ARBA" id="ARBA00004141"/>
    </source>
</evidence>
<feature type="transmembrane region" description="Helical" evidence="11">
    <location>
        <begin position="113"/>
        <end position="133"/>
    </location>
</feature>
<evidence type="ECO:0000256" key="4">
    <source>
        <dbReference type="ARBA" id="ARBA00022597"/>
    </source>
</evidence>
<dbReference type="RefSeq" id="XP_005646857.1">
    <property type="nucleotide sequence ID" value="XM_005646800.1"/>
</dbReference>
<dbReference type="InterPro" id="IPR045262">
    <property type="entry name" value="STP/PLT_plant"/>
</dbReference>
<reference evidence="13 14" key="1">
    <citation type="journal article" date="2012" name="Genome Biol.">
        <title>The genome of the polar eukaryotic microalga coccomyxa subellipsoidea reveals traits of cold adaptation.</title>
        <authorList>
            <person name="Blanc G."/>
            <person name="Agarkova I."/>
            <person name="Grimwood J."/>
            <person name="Kuo A."/>
            <person name="Brueggeman A."/>
            <person name="Dunigan D."/>
            <person name="Gurnon J."/>
            <person name="Ladunga I."/>
            <person name="Lindquist E."/>
            <person name="Lucas S."/>
            <person name="Pangilinan J."/>
            <person name="Proschold T."/>
            <person name="Salamov A."/>
            <person name="Schmutz J."/>
            <person name="Weeks D."/>
            <person name="Yamada T."/>
            <person name="Claverie J.M."/>
            <person name="Grigoriev I."/>
            <person name="Van Etten J."/>
            <person name="Lomsadze A."/>
            <person name="Borodovsky M."/>
        </authorList>
    </citation>
    <scope>NUCLEOTIDE SEQUENCE [LARGE SCALE GENOMIC DNA]</scope>
    <source>
        <strain evidence="13 14">C-169</strain>
    </source>
</reference>
<feature type="compositionally biased region" description="Basic and acidic residues" evidence="10">
    <location>
        <begin position="517"/>
        <end position="527"/>
    </location>
</feature>
<keyword evidence="6" id="KW-0769">Symport</keyword>
<evidence type="ECO:0000256" key="7">
    <source>
        <dbReference type="ARBA" id="ARBA00022989"/>
    </source>
</evidence>
<keyword evidence="8 11" id="KW-0472">Membrane</keyword>
<feature type="transmembrane region" description="Helical" evidence="11">
    <location>
        <begin position="22"/>
        <end position="42"/>
    </location>
</feature>
<feature type="transmembrane region" description="Helical" evidence="11">
    <location>
        <begin position="384"/>
        <end position="409"/>
    </location>
</feature>
<protein>
    <submittedName>
        <fullName evidence="13">General substrate transporter</fullName>
    </submittedName>
</protein>
<feature type="transmembrane region" description="Helical" evidence="11">
    <location>
        <begin position="320"/>
        <end position="341"/>
    </location>
</feature>
<feature type="compositionally biased region" description="Basic and acidic residues" evidence="10">
    <location>
        <begin position="535"/>
        <end position="547"/>
    </location>
</feature>
<feature type="transmembrane region" description="Helical" evidence="11">
    <location>
        <begin position="139"/>
        <end position="160"/>
    </location>
</feature>
<evidence type="ECO:0000256" key="5">
    <source>
        <dbReference type="ARBA" id="ARBA00022692"/>
    </source>
</evidence>
<evidence type="ECO:0000256" key="6">
    <source>
        <dbReference type="ARBA" id="ARBA00022847"/>
    </source>
</evidence>
<evidence type="ECO:0000259" key="12">
    <source>
        <dbReference type="PROSITE" id="PS50850"/>
    </source>
</evidence>
<gene>
    <name evidence="13" type="ORF">COCSUDRAFT_37001</name>
</gene>
<keyword evidence="14" id="KW-1185">Reference proteome</keyword>
<dbReference type="GO" id="GO:0015293">
    <property type="term" value="F:symporter activity"/>
    <property type="evidence" value="ECO:0007669"/>
    <property type="project" value="UniProtKB-KW"/>
</dbReference>
<dbReference type="InterPro" id="IPR020846">
    <property type="entry name" value="MFS_dom"/>
</dbReference>
<dbReference type="InterPro" id="IPR005829">
    <property type="entry name" value="Sugar_transporter_CS"/>
</dbReference>
<proteinExistence type="inferred from homology"/>
<feature type="transmembrane region" description="Helical" evidence="11">
    <location>
        <begin position="450"/>
        <end position="471"/>
    </location>
</feature>
<comment type="similarity">
    <text evidence="2 9">Belongs to the major facilitator superfamily. Sugar transporter (TC 2.A.1.1) family.</text>
</comment>
<dbReference type="EMBL" id="AGSI01000010">
    <property type="protein sequence ID" value="EIE22313.1"/>
    <property type="molecule type" value="Genomic_DNA"/>
</dbReference>
<dbReference type="FunFam" id="1.20.1250.20:FF:000002">
    <property type="entry name" value="Sugar transport protein 13"/>
    <property type="match status" value="1"/>
</dbReference>
<comment type="subcellular location">
    <subcellularLocation>
        <location evidence="1">Membrane</location>
        <topology evidence="1">Multi-pass membrane protein</topology>
    </subcellularLocation>
</comment>
<dbReference type="InterPro" id="IPR036259">
    <property type="entry name" value="MFS_trans_sf"/>
</dbReference>
<keyword evidence="3 9" id="KW-0813">Transport</keyword>
<dbReference type="InterPro" id="IPR005828">
    <property type="entry name" value="MFS_sugar_transport-like"/>
</dbReference>
<dbReference type="PROSITE" id="PS00216">
    <property type="entry name" value="SUGAR_TRANSPORT_1"/>
    <property type="match status" value="1"/>
</dbReference>
<dbReference type="InterPro" id="IPR044778">
    <property type="entry name" value="MFS_STP/MST-like_plant"/>
</dbReference>
<evidence type="ECO:0000313" key="14">
    <source>
        <dbReference type="Proteomes" id="UP000007264"/>
    </source>
</evidence>
<dbReference type="PROSITE" id="PS00217">
    <property type="entry name" value="SUGAR_TRANSPORT_2"/>
    <property type="match status" value="1"/>
</dbReference>
<dbReference type="InterPro" id="IPR003663">
    <property type="entry name" value="Sugar/inositol_transpt"/>
</dbReference>
<feature type="transmembrane region" description="Helical" evidence="11">
    <location>
        <begin position="172"/>
        <end position="194"/>
    </location>
</feature>
<dbReference type="Gene3D" id="1.20.1250.20">
    <property type="entry name" value="MFS general substrate transporter like domains"/>
    <property type="match status" value="1"/>
</dbReference>
<dbReference type="GO" id="GO:0016020">
    <property type="term" value="C:membrane"/>
    <property type="evidence" value="ECO:0007669"/>
    <property type="project" value="UniProtKB-SubCell"/>
</dbReference>
<keyword evidence="7 11" id="KW-1133">Transmembrane helix</keyword>
<feature type="transmembrane region" description="Helical" evidence="11">
    <location>
        <begin position="283"/>
        <end position="305"/>
    </location>
</feature>
<comment type="caution">
    <text evidence="13">The sequence shown here is derived from an EMBL/GenBank/DDBJ whole genome shotgun (WGS) entry which is preliminary data.</text>
</comment>
<dbReference type="Proteomes" id="UP000007264">
    <property type="component" value="Unassembled WGS sequence"/>
</dbReference>
<dbReference type="NCBIfam" id="TIGR00879">
    <property type="entry name" value="SP"/>
    <property type="match status" value="1"/>
</dbReference>
<feature type="domain" description="Major facilitator superfamily (MFS) profile" evidence="12">
    <location>
        <begin position="29"/>
        <end position="475"/>
    </location>
</feature>
<keyword evidence="5 11" id="KW-0812">Transmembrane</keyword>
<evidence type="ECO:0000256" key="10">
    <source>
        <dbReference type="SAM" id="MobiDB-lite"/>
    </source>
</evidence>
<dbReference type="SUPFAM" id="SSF103473">
    <property type="entry name" value="MFS general substrate transporter"/>
    <property type="match status" value="1"/>
</dbReference>
<sequence>MAGGGIAVGVAGARATQYEAKITPAVILICLIAASGGLLFGYDLGVTGGVASLDDFLSDFFPSVVRGKANAAQNPYCQYDSQLLQLWTSTMFIAGAVAGLIAALVTRRYGRRLTMVVGGLAFLIGTGLLAGAVHISMLFLGRVFLGIGVGFANQAVPLYLCEMAPHSIRGALNICFQLATTIGILAAQCINYGTSFITPWGWRLSLGLAGVPASMLFLGGLCLPDTPVSLIQRGHPDVGRKVLERIRGTKNVDAEFLDMHDAVELSKQGNWRKLFTRTHRPQLTAAVLIPFFQQFTGINAIMFYAPQIFNSLGSGKSSSLLSAVIIGAINCVATLIAIFTVDRFGRKKLFLEGGIQMIVAEIATGIVMAATFHTNQAKITNTAAVGVLVLICIFVSGFAWSWGPLGWLVPSEIHTIETRSAGQAITVSVNFLFSFVIGQAFLSMLCKMRFGVYFFFAFWVCLATIYTIFLLPETKGVPIEEMQLMWRTHWFWRRFVTTKQERCADHAPYTVDGKEAEMTQLPVKDRSPINSVDEGTGRKDGSNDHAA</sequence>
<dbReference type="AlphaFoldDB" id="I0YV94"/>
<dbReference type="KEGG" id="csl:COCSUDRAFT_37001"/>
<dbReference type="Pfam" id="PF00083">
    <property type="entry name" value="Sugar_tr"/>
    <property type="match status" value="1"/>
</dbReference>
<accession>I0YV94</accession>
<dbReference type="PANTHER" id="PTHR23500">
    <property type="entry name" value="SOLUTE CARRIER FAMILY 2, FACILITATED GLUCOSE TRANSPORTER"/>
    <property type="match status" value="1"/>
</dbReference>
<keyword evidence="4" id="KW-0762">Sugar transport</keyword>
<feature type="transmembrane region" description="Helical" evidence="11">
    <location>
        <begin position="84"/>
        <end position="106"/>
    </location>
</feature>
<evidence type="ECO:0000256" key="3">
    <source>
        <dbReference type="ARBA" id="ARBA00022448"/>
    </source>
</evidence>
<feature type="transmembrane region" description="Helical" evidence="11">
    <location>
        <begin position="200"/>
        <end position="223"/>
    </location>
</feature>
<evidence type="ECO:0000256" key="8">
    <source>
        <dbReference type="ARBA" id="ARBA00023136"/>
    </source>
</evidence>
<dbReference type="PRINTS" id="PR00171">
    <property type="entry name" value="SUGRTRNSPORT"/>
</dbReference>
<dbReference type="GeneID" id="17040299"/>
<feature type="region of interest" description="Disordered" evidence="10">
    <location>
        <begin position="517"/>
        <end position="547"/>
    </location>
</feature>
<dbReference type="OrthoDB" id="5296287at2759"/>
<name>I0YV94_COCSC</name>